<dbReference type="GO" id="GO:0004222">
    <property type="term" value="F:metalloendopeptidase activity"/>
    <property type="evidence" value="ECO:0007669"/>
    <property type="project" value="TreeGrafter"/>
</dbReference>
<dbReference type="SUPFAM" id="SSF51261">
    <property type="entry name" value="Duplicated hybrid motif"/>
    <property type="match status" value="1"/>
</dbReference>
<keyword evidence="7" id="KW-0482">Metalloprotease</keyword>
<feature type="compositionally biased region" description="Basic and acidic residues" evidence="8">
    <location>
        <begin position="290"/>
        <end position="300"/>
    </location>
</feature>
<feature type="compositionally biased region" description="Low complexity" evidence="8">
    <location>
        <begin position="36"/>
        <end position="45"/>
    </location>
</feature>
<feature type="compositionally biased region" description="Basic and acidic residues" evidence="8">
    <location>
        <begin position="318"/>
        <end position="353"/>
    </location>
</feature>
<reference evidence="12 13" key="1">
    <citation type="submission" date="2016-10" db="EMBL/GenBank/DDBJ databases">
        <authorList>
            <person name="Varghese N."/>
            <person name="Submissions S."/>
        </authorList>
    </citation>
    <scope>NUCLEOTIDE SEQUENCE [LARGE SCALE GENOMIC DNA]</scope>
    <source>
        <strain evidence="12 13">DSM 1361</strain>
    </source>
</reference>
<evidence type="ECO:0000256" key="1">
    <source>
        <dbReference type="ARBA" id="ARBA00001947"/>
    </source>
</evidence>
<dbReference type="FunFam" id="2.70.70.10:FF:000002">
    <property type="entry name" value="Murein DD-endopeptidase MepM"/>
    <property type="match status" value="1"/>
</dbReference>
<dbReference type="EMBL" id="FOXF01000007">
    <property type="protein sequence ID" value="SFP18218.1"/>
    <property type="molecule type" value="Genomic_DNA"/>
</dbReference>
<protein>
    <submittedName>
        <fullName evidence="12">Murein DD-endopeptidase</fullName>
    </submittedName>
</protein>
<evidence type="ECO:0000256" key="7">
    <source>
        <dbReference type="ARBA" id="ARBA00023049"/>
    </source>
</evidence>
<feature type="transmembrane region" description="Helical" evidence="9">
    <location>
        <begin position="95"/>
        <end position="113"/>
    </location>
</feature>
<dbReference type="PANTHER" id="PTHR21666:SF292">
    <property type="entry name" value="MUREIN DD-ENDOPEPTIDASE MEPM"/>
    <property type="match status" value="1"/>
</dbReference>
<feature type="compositionally biased region" description="Polar residues" evidence="8">
    <location>
        <begin position="301"/>
        <end position="316"/>
    </location>
</feature>
<feature type="region of interest" description="Disordered" evidence="8">
    <location>
        <begin position="287"/>
        <end position="353"/>
    </location>
</feature>
<gene>
    <name evidence="12" type="ORF">SAMN02910344_00667</name>
</gene>
<dbReference type="Gene3D" id="2.70.70.10">
    <property type="entry name" value="Glucose Permease (Domain IIA)"/>
    <property type="match status" value="1"/>
</dbReference>
<dbReference type="InterPro" id="IPR050570">
    <property type="entry name" value="Cell_wall_metabolism_enzyme"/>
</dbReference>
<feature type="region of interest" description="Disordered" evidence="8">
    <location>
        <begin position="153"/>
        <end position="174"/>
    </location>
</feature>
<dbReference type="Pfam" id="PF01551">
    <property type="entry name" value="Peptidase_M23"/>
    <property type="match status" value="1"/>
</dbReference>
<dbReference type="GO" id="GO:0046872">
    <property type="term" value="F:metal ion binding"/>
    <property type="evidence" value="ECO:0007669"/>
    <property type="project" value="UniProtKB-KW"/>
</dbReference>
<dbReference type="AlphaFoldDB" id="A0A662ZGJ9"/>
<name>A0A662ZGJ9_9GAMM</name>
<dbReference type="Gene3D" id="3.10.450.350">
    <property type="match status" value="2"/>
</dbReference>
<dbReference type="GO" id="GO:0030313">
    <property type="term" value="C:cell envelope"/>
    <property type="evidence" value="ECO:0007669"/>
    <property type="project" value="UniProtKB-SubCell"/>
</dbReference>
<keyword evidence="4" id="KW-0479">Metal-binding</keyword>
<evidence type="ECO:0000256" key="3">
    <source>
        <dbReference type="ARBA" id="ARBA00022670"/>
    </source>
</evidence>
<keyword evidence="3" id="KW-0645">Protease</keyword>
<keyword evidence="6" id="KW-0862">Zinc</keyword>
<dbReference type="CDD" id="cd12797">
    <property type="entry name" value="M23_peptidase"/>
    <property type="match status" value="1"/>
</dbReference>
<feature type="domain" description="M23ase beta-sheet core" evidence="10">
    <location>
        <begin position="495"/>
        <end position="588"/>
    </location>
</feature>
<accession>A0A662ZGJ9</accession>
<evidence type="ECO:0000256" key="5">
    <source>
        <dbReference type="ARBA" id="ARBA00022801"/>
    </source>
</evidence>
<evidence type="ECO:0000259" key="10">
    <source>
        <dbReference type="Pfam" id="PF01551"/>
    </source>
</evidence>
<keyword evidence="9" id="KW-1133">Transmembrane helix</keyword>
<keyword evidence="9" id="KW-0812">Transmembrane</keyword>
<evidence type="ECO:0000256" key="9">
    <source>
        <dbReference type="SAM" id="Phobius"/>
    </source>
</evidence>
<comment type="subcellular location">
    <subcellularLocation>
        <location evidence="2">Cell envelope</location>
    </subcellularLocation>
</comment>
<dbReference type="GO" id="GO:0006508">
    <property type="term" value="P:proteolysis"/>
    <property type="evidence" value="ECO:0007669"/>
    <property type="project" value="UniProtKB-KW"/>
</dbReference>
<dbReference type="InterPro" id="IPR011055">
    <property type="entry name" value="Dup_hybrid_motif"/>
</dbReference>
<dbReference type="RefSeq" id="WP_218140310.1">
    <property type="nucleotide sequence ID" value="NZ_FOXF01000007.1"/>
</dbReference>
<evidence type="ECO:0000256" key="2">
    <source>
        <dbReference type="ARBA" id="ARBA00004196"/>
    </source>
</evidence>
<comment type="cofactor">
    <cofactor evidence="1">
        <name>Zn(2+)</name>
        <dbReference type="ChEBI" id="CHEBI:29105"/>
    </cofactor>
</comment>
<evidence type="ECO:0000259" key="11">
    <source>
        <dbReference type="Pfam" id="PF19425"/>
    </source>
</evidence>
<feature type="domain" description="Csd3-like second N-terminal" evidence="11">
    <location>
        <begin position="377"/>
        <end position="483"/>
    </location>
</feature>
<dbReference type="InterPro" id="IPR045834">
    <property type="entry name" value="Csd3_N2"/>
</dbReference>
<dbReference type="PANTHER" id="PTHR21666">
    <property type="entry name" value="PEPTIDASE-RELATED"/>
    <property type="match status" value="1"/>
</dbReference>
<keyword evidence="13" id="KW-1185">Reference proteome</keyword>
<keyword evidence="9" id="KW-0472">Membrane</keyword>
<evidence type="ECO:0000256" key="8">
    <source>
        <dbReference type="SAM" id="MobiDB-lite"/>
    </source>
</evidence>
<sequence>MSKAHSDNGNQKLQKARRPAQGGKGHAPDDTGKKGAGNARNNANNTDTVSKNGSAARDRNISSAKSLWAQISSNSDFFSDTEPADNNKIPRHHMYAIWSLVVISLITAIFLPTPEEISNRNEYSWESTGRHPDIHNGMSRNIFSEEDVNATETLDSDPIPFSDLYDEDENEKSGDNEWFTQTVVPGDNINNIFMSLNQPFAVLKAIEQVPQYGSNIRSIKPKDKLYFLFNDKMQILQLVKPYDRQNQLRFSRQSPDSLDFTAVLEPIDSHLNSQNDDEIKSTTEIAVQPKTEESGDHGKNETQQTKTEQPKDQQTAVAEKDKQDKEAEKKAQELARQKAEAEAKRKAEEKRLAEEKARRDLLNRRKELVTFTINKGDTFVQAAQRAGLTKAEAIKITELYRGRMQPKHLRPGDEIRVLFASSKPNSKINAVTIKSQKNGRMNAFRDTSNNSYYDDKGIHARKSTKFNRYPVAGPIRITSNFNPNRRHPITGKVRPHNGTDFGVKVGTPIFAPADGIVTKATFQRAAGNYIVIQHRGDYSTVYMHLSKILVKPGQKVKANDRIALSGNTGASTGPHLHYEVRIKGVPVNALKVSLPNSGYGGDSATEKRLKAQIAEYKRKLGIN</sequence>
<feature type="region of interest" description="Disordered" evidence="8">
    <location>
        <begin position="1"/>
        <end position="58"/>
    </location>
</feature>
<evidence type="ECO:0000313" key="13">
    <source>
        <dbReference type="Proteomes" id="UP000243745"/>
    </source>
</evidence>
<proteinExistence type="predicted"/>
<evidence type="ECO:0000256" key="6">
    <source>
        <dbReference type="ARBA" id="ARBA00022833"/>
    </source>
</evidence>
<dbReference type="InterPro" id="IPR016047">
    <property type="entry name" value="M23ase_b-sheet_dom"/>
</dbReference>
<evidence type="ECO:0000256" key="4">
    <source>
        <dbReference type="ARBA" id="ARBA00022723"/>
    </source>
</evidence>
<evidence type="ECO:0000313" key="12">
    <source>
        <dbReference type="EMBL" id="SFP18218.1"/>
    </source>
</evidence>
<keyword evidence="5" id="KW-0378">Hydrolase</keyword>
<organism evidence="12 13">
    <name type="scientific">Ruminobacter amylophilus</name>
    <dbReference type="NCBI Taxonomy" id="867"/>
    <lineage>
        <taxon>Bacteria</taxon>
        <taxon>Pseudomonadati</taxon>
        <taxon>Pseudomonadota</taxon>
        <taxon>Gammaproteobacteria</taxon>
        <taxon>Aeromonadales</taxon>
        <taxon>Succinivibrionaceae</taxon>
        <taxon>Ruminobacter</taxon>
    </lineage>
</organism>
<dbReference type="Proteomes" id="UP000243745">
    <property type="component" value="Unassembled WGS sequence"/>
</dbReference>
<dbReference type="Pfam" id="PF19425">
    <property type="entry name" value="Csd3_N2"/>
    <property type="match status" value="1"/>
</dbReference>